<gene>
    <name evidence="1" type="ORF">LC586_29105</name>
</gene>
<dbReference type="EMBL" id="JAIVFQ010000068">
    <property type="protein sequence ID" value="MCC5603143.1"/>
    <property type="molecule type" value="Genomic_DNA"/>
</dbReference>
<keyword evidence="2" id="KW-1185">Reference proteome</keyword>
<comment type="caution">
    <text evidence="1">The sequence shown here is derived from an EMBL/GenBank/DDBJ whole genome shotgun (WGS) entry which is preliminary data.</text>
</comment>
<evidence type="ECO:0000313" key="1">
    <source>
        <dbReference type="EMBL" id="MCC5603143.1"/>
    </source>
</evidence>
<dbReference type="Proteomes" id="UP001199525">
    <property type="component" value="Unassembled WGS sequence"/>
</dbReference>
<protein>
    <submittedName>
        <fullName evidence="1">Uncharacterized protein</fullName>
    </submittedName>
</protein>
<sequence length="113" mass="12661">MYHSLKIKILDLDYIESTLEQDIMDVEAEKIVGGIRESGSLVAERVVKLHVVTHEADPLPDPPLCAWLLVEPINLLNQADCWLQIPDPSLTDFQGHLLATPVAPMILHKNTQM</sequence>
<proteinExistence type="predicted"/>
<reference evidence="1 2" key="1">
    <citation type="journal article" date="2021" name="Microorganisms">
        <title>Genome Evolution of Filamentous Cyanobacterium Nostoc Species: From Facultative Symbiosis to Free Living.</title>
        <authorList>
            <person name="Huo D."/>
            <person name="Li H."/>
            <person name="Cai F."/>
            <person name="Guo X."/>
            <person name="Qiao Z."/>
            <person name="Wang W."/>
            <person name="Yu G."/>
            <person name="Li R."/>
        </authorList>
    </citation>
    <scope>NUCLEOTIDE SEQUENCE [LARGE SCALE GENOMIC DNA]</scope>
    <source>
        <strain evidence="1 2">CHAB 5714</strain>
    </source>
</reference>
<accession>A0ABS8IFY6</accession>
<dbReference type="RefSeq" id="WP_229488669.1">
    <property type="nucleotide sequence ID" value="NZ_JAIVFQ010000068.1"/>
</dbReference>
<name>A0ABS8IFY6_9NOSO</name>
<organism evidence="1 2">
    <name type="scientific">Nostoc favosum CHAB5714</name>
    <dbReference type="NCBI Taxonomy" id="2780399"/>
    <lineage>
        <taxon>Bacteria</taxon>
        <taxon>Bacillati</taxon>
        <taxon>Cyanobacteriota</taxon>
        <taxon>Cyanophyceae</taxon>
        <taxon>Nostocales</taxon>
        <taxon>Nostocaceae</taxon>
        <taxon>Nostoc</taxon>
        <taxon>Nostoc favosum</taxon>
    </lineage>
</organism>
<evidence type="ECO:0000313" key="2">
    <source>
        <dbReference type="Proteomes" id="UP001199525"/>
    </source>
</evidence>